<feature type="non-terminal residue" evidence="1">
    <location>
        <position position="1"/>
    </location>
</feature>
<name>X1K371_9ZZZZ</name>
<dbReference type="AlphaFoldDB" id="X1K371"/>
<accession>X1K371</accession>
<comment type="caution">
    <text evidence="1">The sequence shown here is derived from an EMBL/GenBank/DDBJ whole genome shotgun (WGS) entry which is preliminary data.</text>
</comment>
<reference evidence="1" key="1">
    <citation type="journal article" date="2014" name="Front. Microbiol.">
        <title>High frequency of phylogenetically diverse reductive dehalogenase-homologous genes in deep subseafloor sedimentary metagenomes.</title>
        <authorList>
            <person name="Kawai M."/>
            <person name="Futagami T."/>
            <person name="Toyoda A."/>
            <person name="Takaki Y."/>
            <person name="Nishi S."/>
            <person name="Hori S."/>
            <person name="Arai W."/>
            <person name="Tsubouchi T."/>
            <person name="Morono Y."/>
            <person name="Uchiyama I."/>
            <person name="Ito T."/>
            <person name="Fujiyama A."/>
            <person name="Inagaki F."/>
            <person name="Takami H."/>
        </authorList>
    </citation>
    <scope>NUCLEOTIDE SEQUENCE</scope>
    <source>
        <strain evidence="1">Expedition CK06-06</strain>
    </source>
</reference>
<dbReference type="EMBL" id="BARU01044159">
    <property type="protein sequence ID" value="GAH76503.1"/>
    <property type="molecule type" value="Genomic_DNA"/>
</dbReference>
<gene>
    <name evidence="1" type="ORF">S03H2_67443</name>
</gene>
<protein>
    <submittedName>
        <fullName evidence="1">Uncharacterized protein</fullName>
    </submittedName>
</protein>
<evidence type="ECO:0000313" key="1">
    <source>
        <dbReference type="EMBL" id="GAH76503.1"/>
    </source>
</evidence>
<organism evidence="1">
    <name type="scientific">marine sediment metagenome</name>
    <dbReference type="NCBI Taxonomy" id="412755"/>
    <lineage>
        <taxon>unclassified sequences</taxon>
        <taxon>metagenomes</taxon>
        <taxon>ecological metagenomes</taxon>
    </lineage>
</organism>
<sequence length="36" mass="4042">DKCSEAKGKITVKPLEKSEYEVKCEKPEEKKSDGEA</sequence>
<proteinExistence type="predicted"/>